<dbReference type="InterPro" id="IPR015943">
    <property type="entry name" value="WD40/YVTN_repeat-like_dom_sf"/>
</dbReference>
<keyword evidence="1" id="KW-0808">Transferase</keyword>
<dbReference type="Pfam" id="PF07730">
    <property type="entry name" value="HisKA_3"/>
    <property type="match status" value="1"/>
</dbReference>
<dbReference type="InterPro" id="IPR013783">
    <property type="entry name" value="Ig-like_fold"/>
</dbReference>
<dbReference type="Pfam" id="PF07495">
    <property type="entry name" value="Y_Y_Y"/>
    <property type="match status" value="1"/>
</dbReference>
<sequence>MTDGAPYGIRALAQTPDGFLWVGGDTGLFRFDGIRFERMPGLRHHNAPDEAVSALLASRDGGLWIGYQSGRIAVIRRNRLIDTSPANSERWVWQLLQDRSGAVWASTGTKPRPLYRFGRTGWQTIGPDWNFPWSDTGALMVARSGAIWANPSRSPLLLLRPGSTRFDSLPIQQEDVGLAEAPDGKVWSSHWMNGTMMIAEGYVAAAPKQAYRIPPARPGRQLRRIAFDRDGNLWGATTSGVFRIARPNTVFTGAKPEEDWFSEANGLSSDHAQAMLEDREGNVWIGTSNGLDRFSDPAMIRDLGVPGKSRLGYILLAGLDGSVFAADSDSIYRIPVGGSAQRLVSGIDNPQTLCEDRQGALWVGANDNLKVIRPGRPPAVIPNTGKGAYLDCIVGGDGSVWFSRFRALQRRFGDRWATSPYAGSAMATVMLAEPAGSILVYLQREGLYRLTPLDARLIWKSADIPGRINVMHRIDNRVLIGTASGLAKLEHGRITVLARGYPWLSGLAGITDTPDGAVWLLSSVGVVRLSATELEKAFSDPSHTLEPRILSFEDGMPGPAAVGYSKNGAVRGGDGRLWFVTTQGLVTIDPARIPRNDVAPPVRIVAIAHNGVRLRDPASIELPAGTPGLQLDYTALSLTLPERVRFRYRLAGADPDWVDAGTRRQAFYTNLAPGTYRFQVIASNNDGVWNEEGASLDITIPPTFLQSVWFKLLLGLMALLFLGLVYLLRVRQVLGRVRSRFEVRIAERERIARELHDTLLQGMQALLLHVRVAANTIPEETGARQPLEQALVHVQGVLVEGRDRVRDLRSGDAATDLSEALAALAATLAVGSGKESRLTVEGTPRDLNPMVREELHRIAEEAIRNTVHHSGATTIDIVLDWHRRGLRMAVRDDGVGIPSPVLERGERPGHFGLTGMHERANRIAGRLTIAGAPGRGTEVSIMVPARTAYREGTIRMKDRLMRRLARWRRDGGK</sequence>
<evidence type="ECO:0000256" key="3">
    <source>
        <dbReference type="ARBA" id="ARBA00023012"/>
    </source>
</evidence>
<dbReference type="RefSeq" id="WP_346248306.1">
    <property type="nucleotide sequence ID" value="NZ_JBDIZK010000013.1"/>
</dbReference>
<accession>A0ABV0BCL8</accession>
<keyword evidence="4" id="KW-0472">Membrane</keyword>
<dbReference type="EMBL" id="JBDIZK010000013">
    <property type="protein sequence ID" value="MEN3749264.1"/>
    <property type="molecule type" value="Genomic_DNA"/>
</dbReference>
<evidence type="ECO:0000256" key="2">
    <source>
        <dbReference type="ARBA" id="ARBA00022777"/>
    </source>
</evidence>
<dbReference type="Proteomes" id="UP001427805">
    <property type="component" value="Unassembled WGS sequence"/>
</dbReference>
<keyword evidence="4" id="KW-0812">Transmembrane</keyword>
<protein>
    <submittedName>
        <fullName evidence="6">Two-component regulator propeller domain-containing protein</fullName>
    </submittedName>
</protein>
<keyword evidence="2" id="KW-0418">Kinase</keyword>
<reference evidence="6 7" key="1">
    <citation type="submission" date="2024-05" db="EMBL/GenBank/DDBJ databases">
        <title>Sphingomonas sp. HF-S3 16S ribosomal RNA gene Genome sequencing and assembly.</title>
        <authorList>
            <person name="Lee H."/>
        </authorList>
    </citation>
    <scope>NUCLEOTIDE SEQUENCE [LARGE SCALE GENOMIC DNA]</scope>
    <source>
        <strain evidence="6 7">HF-S3</strain>
    </source>
</reference>
<dbReference type="SMART" id="SM00387">
    <property type="entry name" value="HATPase_c"/>
    <property type="match status" value="1"/>
</dbReference>
<dbReference type="InterPro" id="IPR050482">
    <property type="entry name" value="Sensor_HK_TwoCompSys"/>
</dbReference>
<dbReference type="CDD" id="cd16917">
    <property type="entry name" value="HATPase_UhpB-NarQ-NarX-like"/>
    <property type="match status" value="1"/>
</dbReference>
<dbReference type="Gene3D" id="2.130.10.10">
    <property type="entry name" value="YVTN repeat-like/Quinoprotein amine dehydrogenase"/>
    <property type="match status" value="3"/>
</dbReference>
<name>A0ABV0BCL8_9SPHN</name>
<evidence type="ECO:0000313" key="6">
    <source>
        <dbReference type="EMBL" id="MEN3749264.1"/>
    </source>
</evidence>
<dbReference type="SUPFAM" id="SSF63829">
    <property type="entry name" value="Calcium-dependent phosphotriesterase"/>
    <property type="match status" value="2"/>
</dbReference>
<keyword evidence="3" id="KW-0902">Two-component regulatory system</keyword>
<dbReference type="InterPro" id="IPR003594">
    <property type="entry name" value="HATPase_dom"/>
</dbReference>
<comment type="caution">
    <text evidence="6">The sequence shown here is derived from an EMBL/GenBank/DDBJ whole genome shotgun (WGS) entry which is preliminary data.</text>
</comment>
<evidence type="ECO:0000256" key="4">
    <source>
        <dbReference type="SAM" id="Phobius"/>
    </source>
</evidence>
<dbReference type="SUPFAM" id="SSF55874">
    <property type="entry name" value="ATPase domain of HSP90 chaperone/DNA topoisomerase II/histidine kinase"/>
    <property type="match status" value="1"/>
</dbReference>
<dbReference type="PANTHER" id="PTHR24421">
    <property type="entry name" value="NITRATE/NITRITE SENSOR PROTEIN NARX-RELATED"/>
    <property type="match status" value="1"/>
</dbReference>
<feature type="transmembrane region" description="Helical" evidence="4">
    <location>
        <begin position="708"/>
        <end position="728"/>
    </location>
</feature>
<dbReference type="PANTHER" id="PTHR24421:SF62">
    <property type="entry name" value="SENSORY TRANSDUCTION HISTIDINE KINASE"/>
    <property type="match status" value="1"/>
</dbReference>
<dbReference type="Gene3D" id="2.60.40.10">
    <property type="entry name" value="Immunoglobulins"/>
    <property type="match status" value="1"/>
</dbReference>
<dbReference type="InterPro" id="IPR011123">
    <property type="entry name" value="Y_Y_Y"/>
</dbReference>
<evidence type="ECO:0000259" key="5">
    <source>
        <dbReference type="PROSITE" id="PS50109"/>
    </source>
</evidence>
<dbReference type="InterPro" id="IPR011712">
    <property type="entry name" value="Sig_transdc_His_kin_sub3_dim/P"/>
</dbReference>
<gene>
    <name evidence="6" type="ORF">TPR58_18975</name>
</gene>
<evidence type="ECO:0000313" key="7">
    <source>
        <dbReference type="Proteomes" id="UP001427805"/>
    </source>
</evidence>
<evidence type="ECO:0000256" key="1">
    <source>
        <dbReference type="ARBA" id="ARBA00022679"/>
    </source>
</evidence>
<keyword evidence="7" id="KW-1185">Reference proteome</keyword>
<dbReference type="InterPro" id="IPR005467">
    <property type="entry name" value="His_kinase_dom"/>
</dbReference>
<dbReference type="Gene3D" id="1.20.5.1930">
    <property type="match status" value="1"/>
</dbReference>
<dbReference type="InterPro" id="IPR036890">
    <property type="entry name" value="HATPase_C_sf"/>
</dbReference>
<dbReference type="Pfam" id="PF02518">
    <property type="entry name" value="HATPase_c"/>
    <property type="match status" value="1"/>
</dbReference>
<dbReference type="Pfam" id="PF07494">
    <property type="entry name" value="Reg_prop"/>
    <property type="match status" value="1"/>
</dbReference>
<proteinExistence type="predicted"/>
<feature type="domain" description="Histidine kinase" evidence="5">
    <location>
        <begin position="854"/>
        <end position="947"/>
    </location>
</feature>
<organism evidence="6 7">
    <name type="scientific">Sphingomonas rustica</name>
    <dbReference type="NCBI Taxonomy" id="3103142"/>
    <lineage>
        <taxon>Bacteria</taxon>
        <taxon>Pseudomonadati</taxon>
        <taxon>Pseudomonadota</taxon>
        <taxon>Alphaproteobacteria</taxon>
        <taxon>Sphingomonadales</taxon>
        <taxon>Sphingomonadaceae</taxon>
        <taxon>Sphingomonas</taxon>
    </lineage>
</organism>
<dbReference type="InterPro" id="IPR011110">
    <property type="entry name" value="Reg_prop"/>
</dbReference>
<dbReference type="Gene3D" id="3.30.565.10">
    <property type="entry name" value="Histidine kinase-like ATPase, C-terminal domain"/>
    <property type="match status" value="1"/>
</dbReference>
<dbReference type="PROSITE" id="PS50109">
    <property type="entry name" value="HIS_KIN"/>
    <property type="match status" value="1"/>
</dbReference>
<keyword evidence="4" id="KW-1133">Transmembrane helix</keyword>